<evidence type="ECO:0000256" key="1">
    <source>
        <dbReference type="SAM" id="MobiDB-lite"/>
    </source>
</evidence>
<accession>A0A7I7SIK1</accession>
<dbReference type="InterPro" id="IPR050491">
    <property type="entry name" value="AmpC-like"/>
</dbReference>
<dbReference type="AlphaFoldDB" id="A0A7I7SIK1"/>
<dbReference type="OrthoDB" id="5377981at2"/>
<dbReference type="PANTHER" id="PTHR46825:SF15">
    <property type="entry name" value="BETA-LACTAMASE-RELATED DOMAIN-CONTAINING PROTEIN"/>
    <property type="match status" value="1"/>
</dbReference>
<feature type="region of interest" description="Disordered" evidence="1">
    <location>
        <begin position="255"/>
        <end position="277"/>
    </location>
</feature>
<dbReference type="Gene3D" id="2.40.128.600">
    <property type="match status" value="1"/>
</dbReference>
<feature type="compositionally biased region" description="Basic and acidic residues" evidence="1">
    <location>
        <begin position="255"/>
        <end position="271"/>
    </location>
</feature>
<dbReference type="GO" id="GO:0016787">
    <property type="term" value="F:hydrolase activity"/>
    <property type="evidence" value="ECO:0007669"/>
    <property type="project" value="UniProtKB-KW"/>
</dbReference>
<dbReference type="Proteomes" id="UP000193577">
    <property type="component" value="Unassembled WGS sequence"/>
</dbReference>
<keyword evidence="2" id="KW-0378">Hydrolase</keyword>
<proteinExistence type="predicted"/>
<dbReference type="RefSeq" id="WP_085303115.1">
    <property type="nucleotide sequence ID" value="NZ_AP022594.1"/>
</dbReference>
<protein>
    <submittedName>
        <fullName evidence="2">Serine hydrolase</fullName>
    </submittedName>
</protein>
<dbReference type="EMBL" id="NCXO01000010">
    <property type="protein sequence ID" value="OSC34461.1"/>
    <property type="molecule type" value="Genomic_DNA"/>
</dbReference>
<reference evidence="2 3" key="1">
    <citation type="submission" date="2017-04" db="EMBL/GenBank/DDBJ databases">
        <title>The new phylogeny of genus Mycobacterium.</title>
        <authorList>
            <person name="Tortoli E."/>
            <person name="Trovato A."/>
            <person name="Cirillo D.M."/>
        </authorList>
    </citation>
    <scope>NUCLEOTIDE SEQUENCE [LARGE SCALE GENOMIC DNA]</scope>
    <source>
        <strain evidence="2 3">KCTC 19819</strain>
    </source>
</reference>
<feature type="region of interest" description="Disordered" evidence="1">
    <location>
        <begin position="411"/>
        <end position="437"/>
    </location>
</feature>
<dbReference type="InterPro" id="IPR012338">
    <property type="entry name" value="Beta-lactam/transpept-like"/>
</dbReference>
<name>A0A7I7SIK1_9MYCO</name>
<keyword evidence="3" id="KW-1185">Reference proteome</keyword>
<organism evidence="2 3">
    <name type="scientific">Mycolicibacillus koreensis</name>
    <dbReference type="NCBI Taxonomy" id="1069220"/>
    <lineage>
        <taxon>Bacteria</taxon>
        <taxon>Bacillati</taxon>
        <taxon>Actinomycetota</taxon>
        <taxon>Actinomycetes</taxon>
        <taxon>Mycobacteriales</taxon>
        <taxon>Mycobacteriaceae</taxon>
        <taxon>Mycolicibacillus</taxon>
    </lineage>
</organism>
<dbReference type="InterPro" id="IPR021860">
    <property type="entry name" value="Peptidase_S12_Pab87-rel_C"/>
</dbReference>
<evidence type="ECO:0000313" key="2">
    <source>
        <dbReference type="EMBL" id="OSC34461.1"/>
    </source>
</evidence>
<gene>
    <name evidence="2" type="ORF">B8W67_06915</name>
</gene>
<dbReference type="InterPro" id="IPR001466">
    <property type="entry name" value="Beta-lactam-related"/>
</dbReference>
<comment type="caution">
    <text evidence="2">The sequence shown here is derived from an EMBL/GenBank/DDBJ whole genome shotgun (WGS) entry which is preliminary data.</text>
</comment>
<sequence>MRELAALAAFLTVALILGGCSSSPPPLSDTPPDRFSGMDIPDGRVDDAVARLDDLAAELMDQSGVPGMAVAVVHGGNTVYAKGFGVRNTSRDADEGNRVDADTVFQVGSLSTSLGATVVAHQVGAESINWDTPVGAYLPWFAFSDPYVSEHATIADLYAQRSGLPDAAGDLLAELGYDRRQVLLRLKQLPLGPFRTSHRDTDFGVTIAAEAVAVAAAKHWDELCDDVLYRPLGMESTSSRYADFTRRRDRALAHTKTDDGYRPSYHGDTDPKSAAAGVSSTVNDLGRWLAMLLADGDYQGKTIVPADALTPALTAQTVIERAQSPEARADLYGYGFDVGTTSTARTVYGNHGQLASGSAAAFAAVPSADVGIVVLTNAAATEVPQSLTAQFLDLVQYGELRHDWPRLFRERHAERSDDTPGLETAAKPPRRAKPPAPLRSYTGTYFNDFWGDASVTETRDGLELTLGPRRDTVALHHWDGDTFTFTPKSDTVPDGAVSKATFTPDALTLEYYDRDRLGIFFR</sequence>
<dbReference type="Pfam" id="PF11954">
    <property type="entry name" value="DUF3471"/>
    <property type="match status" value="1"/>
</dbReference>
<dbReference type="Pfam" id="PF00144">
    <property type="entry name" value="Beta-lactamase"/>
    <property type="match status" value="1"/>
</dbReference>
<dbReference type="SUPFAM" id="SSF56601">
    <property type="entry name" value="beta-lactamase/transpeptidase-like"/>
    <property type="match status" value="1"/>
</dbReference>
<dbReference type="PANTHER" id="PTHR46825">
    <property type="entry name" value="D-ALANYL-D-ALANINE-CARBOXYPEPTIDASE/ENDOPEPTIDASE AMPH"/>
    <property type="match status" value="1"/>
</dbReference>
<dbReference type="Gene3D" id="3.40.710.10">
    <property type="entry name" value="DD-peptidase/beta-lactamase superfamily"/>
    <property type="match status" value="1"/>
</dbReference>
<evidence type="ECO:0000313" key="3">
    <source>
        <dbReference type="Proteomes" id="UP000193577"/>
    </source>
</evidence>
<dbReference type="PROSITE" id="PS51257">
    <property type="entry name" value="PROKAR_LIPOPROTEIN"/>
    <property type="match status" value="1"/>
</dbReference>